<dbReference type="EMBL" id="JAIUJR010000009">
    <property type="protein sequence ID" value="MCA0133442.1"/>
    <property type="molecule type" value="Genomic_DNA"/>
</dbReference>
<accession>A0ABS7XTT0</accession>
<organism evidence="2 3">
    <name type="scientific">Winogradskyella alexanderae</name>
    <dbReference type="NCBI Taxonomy" id="2877123"/>
    <lineage>
        <taxon>Bacteria</taxon>
        <taxon>Pseudomonadati</taxon>
        <taxon>Bacteroidota</taxon>
        <taxon>Flavobacteriia</taxon>
        <taxon>Flavobacteriales</taxon>
        <taxon>Flavobacteriaceae</taxon>
        <taxon>Winogradskyella</taxon>
    </lineage>
</organism>
<protein>
    <submittedName>
        <fullName evidence="2">Uncharacterized protein</fullName>
    </submittedName>
</protein>
<proteinExistence type="predicted"/>
<keyword evidence="1" id="KW-0812">Transmembrane</keyword>
<dbReference type="Proteomes" id="UP001198901">
    <property type="component" value="Unassembled WGS sequence"/>
</dbReference>
<keyword evidence="1" id="KW-1133">Transmembrane helix</keyword>
<name>A0ABS7XTT0_9FLAO</name>
<feature type="transmembrane region" description="Helical" evidence="1">
    <location>
        <begin position="34"/>
        <end position="54"/>
    </location>
</feature>
<dbReference type="RefSeq" id="WP_224530387.1">
    <property type="nucleotide sequence ID" value="NZ_JAIUJR010000009.1"/>
</dbReference>
<evidence type="ECO:0000313" key="3">
    <source>
        <dbReference type="Proteomes" id="UP001198901"/>
    </source>
</evidence>
<comment type="caution">
    <text evidence="2">The sequence shown here is derived from an EMBL/GenBank/DDBJ whole genome shotgun (WGS) entry which is preliminary data.</text>
</comment>
<evidence type="ECO:0000313" key="2">
    <source>
        <dbReference type="EMBL" id="MCA0133442.1"/>
    </source>
</evidence>
<evidence type="ECO:0000256" key="1">
    <source>
        <dbReference type="SAM" id="Phobius"/>
    </source>
</evidence>
<sequence length="242" mass="27554">MLNVIIAVVVIILLTIGIVWLIDKFVPSKLKPIINILLWGLIIYLGYITFMSVYKEIQFNQLKVKRYAVVIERLIDIRDSQLAYKEVKGEYADTFDKLINFIEVDSVPITQRRDTLVLDEERTRAFGGVETMKTITLIDTLDHWFVKDSIFKGSDRYKTMANVGVGEDGAKFKLEAGKLEDIPVFQASVEKAVILNDQEKYLVEKEKQVVSVDGVNGPKLTVGSMEEVNTTGNWPKNYSKKQ</sequence>
<gene>
    <name evidence="2" type="ORF">LBU54_12675</name>
</gene>
<feature type="transmembrane region" description="Helical" evidence="1">
    <location>
        <begin position="6"/>
        <end position="22"/>
    </location>
</feature>
<reference evidence="3" key="1">
    <citation type="submission" date="2023-07" db="EMBL/GenBank/DDBJ databases">
        <authorList>
            <person name="Yue Y."/>
        </authorList>
    </citation>
    <scope>NUCLEOTIDE SEQUENCE [LARGE SCALE GENOMIC DNA]</scope>
    <source>
        <strain evidence="3">D23</strain>
    </source>
</reference>
<keyword evidence="1" id="KW-0472">Membrane</keyword>
<keyword evidence="3" id="KW-1185">Reference proteome</keyword>